<evidence type="ECO:0000256" key="1">
    <source>
        <dbReference type="SAM" id="Phobius"/>
    </source>
</evidence>
<feature type="transmembrane region" description="Helical" evidence="1">
    <location>
        <begin position="96"/>
        <end position="121"/>
    </location>
</feature>
<dbReference type="EMBL" id="JBBPCC010000006">
    <property type="protein sequence ID" value="MEK8128422.1"/>
    <property type="molecule type" value="Genomic_DNA"/>
</dbReference>
<feature type="transmembrane region" description="Helical" evidence="1">
    <location>
        <begin position="21"/>
        <end position="40"/>
    </location>
</feature>
<accession>A0ABU9DHT4</accession>
<reference evidence="2 3" key="1">
    <citation type="submission" date="2024-04" db="EMBL/GenBank/DDBJ databases">
        <title>draft genome sequnece of Paenibacillus filicis.</title>
        <authorList>
            <person name="Kim D.-U."/>
        </authorList>
    </citation>
    <scope>NUCLEOTIDE SEQUENCE [LARGE SCALE GENOMIC DNA]</scope>
    <source>
        <strain evidence="2 3">KACC14197</strain>
    </source>
</reference>
<keyword evidence="1" id="KW-0472">Membrane</keyword>
<feature type="transmembrane region" description="Helical" evidence="1">
    <location>
        <begin position="202"/>
        <end position="219"/>
    </location>
</feature>
<keyword evidence="1" id="KW-1133">Transmembrane helix</keyword>
<evidence type="ECO:0000313" key="2">
    <source>
        <dbReference type="EMBL" id="MEK8128422.1"/>
    </source>
</evidence>
<evidence type="ECO:0000313" key="3">
    <source>
        <dbReference type="Proteomes" id="UP001469365"/>
    </source>
</evidence>
<dbReference type="Pfam" id="PF12730">
    <property type="entry name" value="ABC2_membrane_4"/>
    <property type="match status" value="1"/>
</dbReference>
<keyword evidence="3" id="KW-1185">Reference proteome</keyword>
<keyword evidence="1" id="KW-0812">Transmembrane</keyword>
<feature type="transmembrane region" description="Helical" evidence="1">
    <location>
        <begin position="175"/>
        <end position="196"/>
    </location>
</feature>
<feature type="transmembrane region" description="Helical" evidence="1">
    <location>
        <begin position="52"/>
        <end position="75"/>
    </location>
</feature>
<dbReference type="Proteomes" id="UP001469365">
    <property type="component" value="Unassembled WGS sequence"/>
</dbReference>
<proteinExistence type="predicted"/>
<organism evidence="2 3">
    <name type="scientific">Paenibacillus filicis</name>
    <dbReference type="NCBI Taxonomy" id="669464"/>
    <lineage>
        <taxon>Bacteria</taxon>
        <taxon>Bacillati</taxon>
        <taxon>Bacillota</taxon>
        <taxon>Bacilli</taxon>
        <taxon>Bacillales</taxon>
        <taxon>Paenibacillaceae</taxon>
        <taxon>Paenibacillus</taxon>
    </lineage>
</organism>
<protein>
    <submittedName>
        <fullName evidence="2">ABC transporter permease</fullName>
    </submittedName>
</protein>
<name>A0ABU9DHT4_9BACL</name>
<gene>
    <name evidence="2" type="ORF">WMW72_10950</name>
</gene>
<sequence length="226" mass="25376">MTLHAFRRLLVTELRNRRNTIVVAAGAILFLHAAILILTYHSNPQADGFASIMVLNIALFALVLQVPFLHSFSAWREEWRQRAIYQLLMLPVPRVYLLLSKGISLLLETLLLSLVMLAGLWVQYELSGGLLLRAEPLTTFAWSKVLLIYNLLICAASVIFLSTMSMLLGKRAGKFSLLVTFLSFAAGLFLAIVAFANLPTEIGLTAILIVLFLFNWFLLEKKVDIR</sequence>
<comment type="caution">
    <text evidence="2">The sequence shown here is derived from an EMBL/GenBank/DDBJ whole genome shotgun (WGS) entry which is preliminary data.</text>
</comment>
<feature type="transmembrane region" description="Helical" evidence="1">
    <location>
        <begin position="141"/>
        <end position="163"/>
    </location>
</feature>